<comment type="caution">
    <text evidence="1">The sequence shown here is derived from an EMBL/GenBank/DDBJ whole genome shotgun (WGS) entry which is preliminary data.</text>
</comment>
<protein>
    <submittedName>
        <fullName evidence="1">Uncharacterized protein</fullName>
    </submittedName>
</protein>
<evidence type="ECO:0000313" key="1">
    <source>
        <dbReference type="EMBL" id="KAI3776385.1"/>
    </source>
</evidence>
<dbReference type="Proteomes" id="UP001056120">
    <property type="component" value="Linkage Group LG15"/>
</dbReference>
<name>A0ACB9FZ43_9ASTR</name>
<evidence type="ECO:0000313" key="2">
    <source>
        <dbReference type="Proteomes" id="UP001056120"/>
    </source>
</evidence>
<proteinExistence type="predicted"/>
<gene>
    <name evidence="1" type="ORF">L1987_46164</name>
</gene>
<accession>A0ACB9FZ43</accession>
<organism evidence="1 2">
    <name type="scientific">Smallanthus sonchifolius</name>
    <dbReference type="NCBI Taxonomy" id="185202"/>
    <lineage>
        <taxon>Eukaryota</taxon>
        <taxon>Viridiplantae</taxon>
        <taxon>Streptophyta</taxon>
        <taxon>Embryophyta</taxon>
        <taxon>Tracheophyta</taxon>
        <taxon>Spermatophyta</taxon>
        <taxon>Magnoliopsida</taxon>
        <taxon>eudicotyledons</taxon>
        <taxon>Gunneridae</taxon>
        <taxon>Pentapetalae</taxon>
        <taxon>asterids</taxon>
        <taxon>campanulids</taxon>
        <taxon>Asterales</taxon>
        <taxon>Asteraceae</taxon>
        <taxon>Asteroideae</taxon>
        <taxon>Heliantheae alliance</taxon>
        <taxon>Millerieae</taxon>
        <taxon>Smallanthus</taxon>
    </lineage>
</organism>
<reference evidence="2" key="1">
    <citation type="journal article" date="2022" name="Mol. Ecol. Resour.">
        <title>The genomes of chicory, endive, great burdock and yacon provide insights into Asteraceae palaeo-polyploidization history and plant inulin production.</title>
        <authorList>
            <person name="Fan W."/>
            <person name="Wang S."/>
            <person name="Wang H."/>
            <person name="Wang A."/>
            <person name="Jiang F."/>
            <person name="Liu H."/>
            <person name="Zhao H."/>
            <person name="Xu D."/>
            <person name="Zhang Y."/>
        </authorList>
    </citation>
    <scope>NUCLEOTIDE SEQUENCE [LARGE SCALE GENOMIC DNA]</scope>
    <source>
        <strain evidence="2">cv. Yunnan</strain>
    </source>
</reference>
<keyword evidence="2" id="KW-1185">Reference proteome</keyword>
<sequence length="139" mass="15581">MLDLMTECVDVLRGDTDALTVFANQMKEIRSNIIDKGHRDAEVTKAHETVVEELIGQSIDVEISITNPYGIRNKGCGKHHHIIGPTESQLQKPAKAPRLCRTFMKYVTDHDSQNCKKKNKVQTADVDQINTSNNMDSTT</sequence>
<dbReference type="EMBL" id="CM042032">
    <property type="protein sequence ID" value="KAI3776385.1"/>
    <property type="molecule type" value="Genomic_DNA"/>
</dbReference>
<reference evidence="1 2" key="2">
    <citation type="journal article" date="2022" name="Mol. Ecol. Resour.">
        <title>The genomes of chicory, endive, great burdock and yacon provide insights into Asteraceae paleo-polyploidization history and plant inulin production.</title>
        <authorList>
            <person name="Fan W."/>
            <person name="Wang S."/>
            <person name="Wang H."/>
            <person name="Wang A."/>
            <person name="Jiang F."/>
            <person name="Liu H."/>
            <person name="Zhao H."/>
            <person name="Xu D."/>
            <person name="Zhang Y."/>
        </authorList>
    </citation>
    <scope>NUCLEOTIDE SEQUENCE [LARGE SCALE GENOMIC DNA]</scope>
    <source>
        <strain evidence="2">cv. Yunnan</strain>
        <tissue evidence="1">Leaves</tissue>
    </source>
</reference>